<dbReference type="EMBL" id="NIVC01001143">
    <property type="protein sequence ID" value="PAA71742.1"/>
    <property type="molecule type" value="Genomic_DNA"/>
</dbReference>
<dbReference type="STRING" id="282301.A0A267FFH5"/>
<evidence type="ECO:0000256" key="5">
    <source>
        <dbReference type="ARBA" id="ARBA00004510"/>
    </source>
</evidence>
<evidence type="ECO:0000313" key="20">
    <source>
        <dbReference type="EMBL" id="PAA71742.1"/>
    </source>
</evidence>
<reference evidence="20 21" key="1">
    <citation type="submission" date="2017-06" db="EMBL/GenBank/DDBJ databases">
        <title>A platform for efficient transgenesis in Macrostomum lignano, a flatworm model organism for stem cell research.</title>
        <authorList>
            <person name="Berezikov E."/>
        </authorList>
    </citation>
    <scope>NUCLEOTIDE SEQUENCE [LARGE SCALE GENOMIC DNA]</scope>
    <source>
        <strain evidence="20">DV1</strain>
        <tissue evidence="20">Whole organism</tissue>
    </source>
</reference>
<dbReference type="Gene3D" id="3.60.10.10">
    <property type="entry name" value="Endonuclease/exonuclease/phosphatase"/>
    <property type="match status" value="1"/>
</dbReference>
<evidence type="ECO:0000256" key="4">
    <source>
        <dbReference type="ARBA" id="ARBA00004486"/>
    </source>
</evidence>
<keyword evidence="21" id="KW-1185">Reference proteome</keyword>
<dbReference type="InterPro" id="IPR036860">
    <property type="entry name" value="SH2_dom_sf"/>
</dbReference>
<dbReference type="SMART" id="SM00252">
    <property type="entry name" value="SH2"/>
    <property type="match status" value="1"/>
</dbReference>
<feature type="compositionally biased region" description="Low complexity" evidence="17">
    <location>
        <begin position="937"/>
        <end position="989"/>
    </location>
</feature>
<keyword evidence="13" id="KW-0472">Membrane</keyword>
<feature type="compositionally biased region" description="Acidic residues" evidence="17">
    <location>
        <begin position="922"/>
        <end position="933"/>
    </location>
</feature>
<dbReference type="SUPFAM" id="SSF56219">
    <property type="entry name" value="DNase I-like"/>
    <property type="match status" value="1"/>
</dbReference>
<dbReference type="GO" id="GO:0016020">
    <property type="term" value="C:membrane"/>
    <property type="evidence" value="ECO:0007669"/>
    <property type="project" value="UniProtKB-SubCell"/>
</dbReference>
<protein>
    <recommendedName>
        <fullName evidence="7">phosphatidylinositol-3,4,5-trisphosphate 5-phosphatase</fullName>
        <ecNumber evidence="7">3.1.3.86</ecNumber>
    </recommendedName>
</protein>
<evidence type="ECO:0000256" key="12">
    <source>
        <dbReference type="ARBA" id="ARBA00023130"/>
    </source>
</evidence>
<dbReference type="Pfam" id="PF07647">
    <property type="entry name" value="SAM_2"/>
    <property type="match status" value="1"/>
</dbReference>
<dbReference type="GO" id="GO:0002250">
    <property type="term" value="P:adaptive immune response"/>
    <property type="evidence" value="ECO:0007669"/>
    <property type="project" value="UniProtKB-KW"/>
</dbReference>
<comment type="caution">
    <text evidence="20">The sequence shown here is derived from an EMBL/GenBank/DDBJ whole genome shotgun (WGS) entry which is preliminary data.</text>
</comment>
<evidence type="ECO:0000256" key="3">
    <source>
        <dbReference type="ARBA" id="ARBA00004324"/>
    </source>
</evidence>
<evidence type="ECO:0000256" key="6">
    <source>
        <dbReference type="ARBA" id="ARBA00008734"/>
    </source>
</evidence>
<dbReference type="SMART" id="SM00128">
    <property type="entry name" value="IPPc"/>
    <property type="match status" value="1"/>
</dbReference>
<accession>A0A267FFH5</accession>
<dbReference type="InterPro" id="IPR057509">
    <property type="entry name" value="C2_SHIP1-2_2nd"/>
</dbReference>
<feature type="domain" description="SAM" evidence="19">
    <location>
        <begin position="1119"/>
        <end position="1173"/>
    </location>
</feature>
<dbReference type="InterPro" id="IPR000980">
    <property type="entry name" value="SH2"/>
</dbReference>
<evidence type="ECO:0000256" key="2">
    <source>
        <dbReference type="ARBA" id="ARBA00004245"/>
    </source>
</evidence>
<dbReference type="SUPFAM" id="SSF55550">
    <property type="entry name" value="SH2 domain"/>
    <property type="match status" value="1"/>
</dbReference>
<evidence type="ECO:0000259" key="19">
    <source>
        <dbReference type="PROSITE" id="PS50105"/>
    </source>
</evidence>
<sequence>MSSWYFHGAISRAETEEVLKKAGKDGSFLVRNSASMPSSYSLCILFDGRVHQYRIIKDRDGLLFIQAEKGVEERKYPQLDGLIEDYLARGGHNGLITALKFALPCSKGGDWYELEQSVYNDDPLTNHFKLQLQRLDLSILDGNLVSQLRRFVDCRLLHDAVRCKENGKEGLLFFRDMLRDSTGALIREVRYFELLLELISELFCGTKASQLNKRSLDGADIFELLERVSSLKSQYEKLEDKVCDALRSFLVTTPEDPGGGAAGEAGAEDGAVATASSAGSGGGSGYCPQAFQLSFEGGGGGGGRGRMPHSNITKPLFEVKSSSGKLSQKDLFLMVDPGQGRLHLIKPNQISLEQTTFIPHDKILRVIKSTTNKCLLQLKCEHRKKDSFLFRDFRERELFCQLVTHMRRTHSRELDPDTLSVFAGTWNMAGEWPRWSLLPWLKSIGSGKSRDPALSSIPHDLYALATQESSETERKWEEHVKKELELAFGIEYQTLHHSSFWGLRLLLLIRPEYKKKVTDLRSCTLRTGFTNNLGARGVLAAAFRFNATSFAFANCHLPTWPARQAKRDPLLKEMLKGLNLGERTLPDCDLTHEFDHVIWMGDFSCRLEGNLGSIEQKLRLRSFGSLLSRDQLSAARKAREAFQQFAEEEILFPPTYRYEKHKRDQWATCVPRGPANQRVHLPSWSDRVLTCSRPHLFIQCTSYGCQMDQDVSDHKPVFASYYVGVVCEYAPKNPIAAAGLHCSNGLRFEFVTAKLRGASARHSYQLNFYGPCIGGRFDSAPNTHFLPSEDLERTGCWKAAPDAYICPVWQNVLPPLELSTEDPEYLEDAHLLVRVRNIDTDETCGACIVSLRPLISDMPQAVDVNLTLYGEERGCLLSHCNITGSTDQWRSSLARRRSKTRTYELVAMDTDTLRPGEGDGAIAEDDDEGDEEPVPAPGAASSAAAASAGGDGRSPSSSSSTSSTDSASTVTRDTPLSAASAGAAAPAAAVPHLSRAGGASDLYLYPKKTTSSQVVKPAAMRSATAAAGDAAASASGQAPPPLPPKRRGRTLSSHSQRSGGSSGGGSGGGSGSASSSPQVPRRQMSAGATASAITVGATDSLERSAAAPASLPIEYETLSRPATLAEWLACLQLGQYTQLFEAAGVATVSQAQGLTDAELQRIGVQDRAHRERLASYTCLPAALKAAAGKNS</sequence>
<feature type="region of interest" description="Disordered" evidence="17">
    <location>
        <begin position="1010"/>
        <end position="1090"/>
    </location>
</feature>
<evidence type="ECO:0000313" key="21">
    <source>
        <dbReference type="Proteomes" id="UP000215902"/>
    </source>
</evidence>
<dbReference type="AlphaFoldDB" id="A0A267FFH5"/>
<keyword evidence="16" id="KW-0727">SH2 domain</keyword>
<dbReference type="InterPro" id="IPR000300">
    <property type="entry name" value="IPPc"/>
</dbReference>
<keyword evidence="12" id="KW-1064">Adaptive immunity</keyword>
<dbReference type="PROSITE" id="PS50001">
    <property type="entry name" value="SH2"/>
    <property type="match status" value="1"/>
</dbReference>
<proteinExistence type="inferred from homology"/>
<evidence type="ECO:0000256" key="14">
    <source>
        <dbReference type="ARBA" id="ARBA00023212"/>
    </source>
</evidence>
<evidence type="ECO:0000256" key="13">
    <source>
        <dbReference type="ARBA" id="ARBA00023136"/>
    </source>
</evidence>
<dbReference type="GO" id="GO:0005856">
    <property type="term" value="C:cytoskeleton"/>
    <property type="evidence" value="ECO:0007669"/>
    <property type="project" value="UniProtKB-SubCell"/>
</dbReference>
<dbReference type="Gene3D" id="3.30.505.10">
    <property type="entry name" value="SH2 domain"/>
    <property type="match status" value="1"/>
</dbReference>
<gene>
    <name evidence="20" type="ORF">BOX15_Mlig016651g1</name>
</gene>
<dbReference type="GO" id="GO:0030175">
    <property type="term" value="C:filopodium"/>
    <property type="evidence" value="ECO:0007669"/>
    <property type="project" value="UniProtKB-SubCell"/>
</dbReference>
<comment type="similarity">
    <text evidence="6">Belongs to the inositol 1,4,5-trisphosphate 5-phosphatase family.</text>
</comment>
<dbReference type="Pfam" id="PF24147">
    <property type="entry name" value="C2_SHIP1-2_2nd"/>
    <property type="match status" value="1"/>
</dbReference>
<dbReference type="PROSITE" id="PS50105">
    <property type="entry name" value="SAM_DOMAIN"/>
    <property type="match status" value="1"/>
</dbReference>
<dbReference type="InterPro" id="IPR036691">
    <property type="entry name" value="Endo/exonu/phosph_ase_sf"/>
</dbReference>
<evidence type="ECO:0000256" key="9">
    <source>
        <dbReference type="ARBA" id="ARBA00022588"/>
    </source>
</evidence>
<evidence type="ECO:0000256" key="1">
    <source>
        <dbReference type="ARBA" id="ARBA00004170"/>
    </source>
</evidence>
<dbReference type="EC" id="3.1.3.86" evidence="7"/>
<feature type="compositionally biased region" description="Low complexity" evidence="17">
    <location>
        <begin position="1017"/>
        <end position="1037"/>
    </location>
</feature>
<dbReference type="GO" id="GO:0034485">
    <property type="term" value="F:phosphatidylinositol-3,4,5-trisphosphate 5-phosphatase activity"/>
    <property type="evidence" value="ECO:0007669"/>
    <property type="project" value="UniProtKB-EC"/>
</dbReference>
<dbReference type="GO" id="GO:0009966">
    <property type="term" value="P:regulation of signal transduction"/>
    <property type="evidence" value="ECO:0007669"/>
    <property type="project" value="TreeGrafter"/>
</dbReference>
<dbReference type="Gene3D" id="1.10.150.50">
    <property type="entry name" value="Transcription Factor, Ets-1"/>
    <property type="match status" value="1"/>
</dbReference>
<dbReference type="InterPro" id="IPR013761">
    <property type="entry name" value="SAM/pointed_sf"/>
</dbReference>
<feature type="domain" description="SH2" evidence="18">
    <location>
        <begin position="5"/>
        <end position="105"/>
    </location>
</feature>
<dbReference type="GO" id="GO:0046856">
    <property type="term" value="P:phosphatidylinositol dephosphorylation"/>
    <property type="evidence" value="ECO:0007669"/>
    <property type="project" value="InterPro"/>
</dbReference>
<evidence type="ECO:0000256" key="8">
    <source>
        <dbReference type="ARBA" id="ARBA00022553"/>
    </source>
</evidence>
<dbReference type="PANTHER" id="PTHR46051:SF1">
    <property type="entry name" value="INOSITOL POLYPHOSPHATE-RELATED PHOSPHATASE DOMAIN-CONTAINING PROTEIN"/>
    <property type="match status" value="1"/>
</dbReference>
<keyword evidence="10" id="KW-0378">Hydrolase</keyword>
<dbReference type="InterPro" id="IPR001660">
    <property type="entry name" value="SAM"/>
</dbReference>
<evidence type="ECO:0000256" key="7">
    <source>
        <dbReference type="ARBA" id="ARBA00012981"/>
    </source>
</evidence>
<feature type="compositionally biased region" description="Gly residues" evidence="17">
    <location>
        <begin position="1060"/>
        <end position="1071"/>
    </location>
</feature>
<dbReference type="Pfam" id="PF00017">
    <property type="entry name" value="SH2"/>
    <property type="match status" value="1"/>
</dbReference>
<dbReference type="Pfam" id="PF22669">
    <property type="entry name" value="Exo_endo_phos2"/>
    <property type="match status" value="1"/>
</dbReference>
<feature type="region of interest" description="Disordered" evidence="17">
    <location>
        <begin position="904"/>
        <end position="989"/>
    </location>
</feature>
<name>A0A267FFH5_9PLAT</name>
<evidence type="ECO:0000256" key="15">
    <source>
        <dbReference type="ARBA" id="ARBA00023273"/>
    </source>
</evidence>
<evidence type="ECO:0000256" key="17">
    <source>
        <dbReference type="SAM" id="MobiDB-lite"/>
    </source>
</evidence>
<keyword evidence="9" id="KW-0399">Innate immunity</keyword>
<dbReference type="GO" id="GO:0050776">
    <property type="term" value="P:regulation of immune response"/>
    <property type="evidence" value="ECO:0007669"/>
    <property type="project" value="TreeGrafter"/>
</dbReference>
<keyword evidence="14" id="KW-0963">Cytoplasm</keyword>
<keyword evidence="15" id="KW-0966">Cell projection</keyword>
<dbReference type="GO" id="GO:0016607">
    <property type="term" value="C:nuclear speck"/>
    <property type="evidence" value="ECO:0007669"/>
    <property type="project" value="UniProtKB-SubCell"/>
</dbReference>
<dbReference type="GO" id="GO:0030027">
    <property type="term" value="C:lamellipodium"/>
    <property type="evidence" value="ECO:0007669"/>
    <property type="project" value="UniProtKB-SubCell"/>
</dbReference>
<evidence type="ECO:0000259" key="18">
    <source>
        <dbReference type="PROSITE" id="PS50001"/>
    </source>
</evidence>
<keyword evidence="14" id="KW-0206">Cytoskeleton</keyword>
<keyword evidence="11" id="KW-0391">Immunity</keyword>
<dbReference type="OrthoDB" id="7862313at2759"/>
<keyword evidence="8" id="KW-0597">Phosphoprotein</keyword>
<dbReference type="Proteomes" id="UP000215902">
    <property type="component" value="Unassembled WGS sequence"/>
</dbReference>
<dbReference type="GO" id="GO:0045087">
    <property type="term" value="P:innate immune response"/>
    <property type="evidence" value="ECO:0007669"/>
    <property type="project" value="UniProtKB-KW"/>
</dbReference>
<evidence type="ECO:0000256" key="16">
    <source>
        <dbReference type="PROSITE-ProRule" id="PRU00191"/>
    </source>
</evidence>
<dbReference type="SUPFAM" id="SSF47769">
    <property type="entry name" value="SAM/Pointed domain"/>
    <property type="match status" value="1"/>
</dbReference>
<dbReference type="PANTHER" id="PTHR46051">
    <property type="entry name" value="SH2 DOMAIN-CONTAINING PROTEIN"/>
    <property type="match status" value="1"/>
</dbReference>
<evidence type="ECO:0000256" key="10">
    <source>
        <dbReference type="ARBA" id="ARBA00022801"/>
    </source>
</evidence>
<dbReference type="SMART" id="SM00454">
    <property type="entry name" value="SAM"/>
    <property type="match status" value="1"/>
</dbReference>
<comment type="subcellular location">
    <subcellularLocation>
        <location evidence="4">Cell projection</location>
        <location evidence="4">Filopodium</location>
    </subcellularLocation>
    <subcellularLocation>
        <location evidence="5">Cell projection</location>
        <location evidence="5">Lamellipodium</location>
    </subcellularLocation>
    <subcellularLocation>
        <location evidence="2">Cytoplasm</location>
        <location evidence="2">Cytoskeleton</location>
    </subcellularLocation>
    <subcellularLocation>
        <location evidence="1">Membrane</location>
        <topology evidence="1">Peripheral membrane protein</topology>
    </subcellularLocation>
    <subcellularLocation>
        <location evidence="3">Nucleus speckle</location>
    </subcellularLocation>
</comment>
<evidence type="ECO:0000256" key="11">
    <source>
        <dbReference type="ARBA" id="ARBA00022859"/>
    </source>
</evidence>
<organism evidence="20 21">
    <name type="scientific">Macrostomum lignano</name>
    <dbReference type="NCBI Taxonomy" id="282301"/>
    <lineage>
        <taxon>Eukaryota</taxon>
        <taxon>Metazoa</taxon>
        <taxon>Spiralia</taxon>
        <taxon>Lophotrochozoa</taxon>
        <taxon>Platyhelminthes</taxon>
        <taxon>Rhabditophora</taxon>
        <taxon>Macrostomorpha</taxon>
        <taxon>Macrostomida</taxon>
        <taxon>Macrostomidae</taxon>
        <taxon>Macrostomum</taxon>
    </lineage>
</organism>